<name>A0A0R2NMP2_9LACO</name>
<accession>A0A0R2NMP2</accession>
<feature type="domain" description="DUF2089" evidence="1">
    <location>
        <begin position="10"/>
        <end position="53"/>
    </location>
</feature>
<comment type="caution">
    <text evidence="2">The sequence shown here is derived from an EMBL/GenBank/DDBJ whole genome shotgun (WGS) entry which is preliminary data.</text>
</comment>
<reference evidence="2 3" key="1">
    <citation type="journal article" date="2015" name="Genome Announc.">
        <title>Expanding the biotechnology potential of lactobacilli through comparative genomics of 213 strains and associated genera.</title>
        <authorList>
            <person name="Sun Z."/>
            <person name="Harris H.M."/>
            <person name="McCann A."/>
            <person name="Guo C."/>
            <person name="Argimon S."/>
            <person name="Zhang W."/>
            <person name="Yang X."/>
            <person name="Jeffery I.B."/>
            <person name="Cooney J.C."/>
            <person name="Kagawa T.F."/>
            <person name="Liu W."/>
            <person name="Song Y."/>
            <person name="Salvetti E."/>
            <person name="Wrobel A."/>
            <person name="Rasinkangas P."/>
            <person name="Parkhill J."/>
            <person name="Rea M.C."/>
            <person name="O'Sullivan O."/>
            <person name="Ritari J."/>
            <person name="Douillard F.P."/>
            <person name="Paul Ross R."/>
            <person name="Yang R."/>
            <person name="Briner A.E."/>
            <person name="Felis G.E."/>
            <person name="de Vos W.M."/>
            <person name="Barrangou R."/>
            <person name="Klaenhammer T.R."/>
            <person name="Caufield P.W."/>
            <person name="Cui Y."/>
            <person name="Zhang H."/>
            <person name="O'Toole P.W."/>
        </authorList>
    </citation>
    <scope>NUCLEOTIDE SEQUENCE [LARGE SCALE GENOMIC DNA]</scope>
    <source>
        <strain evidence="2 3">DSM 23026</strain>
    </source>
</reference>
<sequence length="94" mass="11070">MDNWYQEIPEEDMNFIKKFILASGSLKQVAKDYSVSYPTVRLRLDEVIKKIGLIEKKYEDPFIVNVMRMVTSEEITYAAAKQIISLYEKEKNNE</sequence>
<dbReference type="OrthoDB" id="9797643at2"/>
<evidence type="ECO:0000259" key="1">
    <source>
        <dbReference type="Pfam" id="PF09862"/>
    </source>
</evidence>
<evidence type="ECO:0000313" key="2">
    <source>
        <dbReference type="EMBL" id="KRO25947.1"/>
    </source>
</evidence>
<gene>
    <name evidence="2" type="ORF">IV88_GL001215</name>
</gene>
<dbReference type="Pfam" id="PF09862">
    <property type="entry name" value="DUF2089"/>
    <property type="match status" value="1"/>
</dbReference>
<keyword evidence="3" id="KW-1185">Reference proteome</keyword>
<protein>
    <recommendedName>
        <fullName evidence="1">DUF2089 domain-containing protein</fullName>
    </recommendedName>
</protein>
<dbReference type="PATRIC" id="fig|480391.4.peg.1232"/>
<dbReference type="AlphaFoldDB" id="A0A0R2NMP2"/>
<organism evidence="2 3">
    <name type="scientific">Pediococcus argentinicus</name>
    <dbReference type="NCBI Taxonomy" id="480391"/>
    <lineage>
        <taxon>Bacteria</taxon>
        <taxon>Bacillati</taxon>
        <taxon>Bacillota</taxon>
        <taxon>Bacilli</taxon>
        <taxon>Lactobacillales</taxon>
        <taxon>Lactobacillaceae</taxon>
        <taxon>Pediococcus</taxon>
    </lineage>
</organism>
<dbReference type="EMBL" id="JQCQ01000004">
    <property type="protein sequence ID" value="KRO25947.1"/>
    <property type="molecule type" value="Genomic_DNA"/>
</dbReference>
<dbReference type="RefSeq" id="WP_057798051.1">
    <property type="nucleotide sequence ID" value="NZ_BJZZ01000004.1"/>
</dbReference>
<dbReference type="Proteomes" id="UP000051249">
    <property type="component" value="Unassembled WGS sequence"/>
</dbReference>
<dbReference type="InterPro" id="IPR018658">
    <property type="entry name" value="DUF2089"/>
</dbReference>
<proteinExistence type="predicted"/>
<evidence type="ECO:0000313" key="3">
    <source>
        <dbReference type="Proteomes" id="UP000051249"/>
    </source>
</evidence>